<dbReference type="PROSITE" id="PS51892">
    <property type="entry name" value="SUBTILASE"/>
    <property type="match status" value="1"/>
</dbReference>
<dbReference type="Proteomes" id="UP000195602">
    <property type="component" value="Unassembled WGS sequence"/>
</dbReference>
<dbReference type="PROSITE" id="PS00136">
    <property type="entry name" value="SUBTILASE_ASP"/>
    <property type="match status" value="1"/>
</dbReference>
<evidence type="ECO:0000256" key="7">
    <source>
        <dbReference type="SAM" id="SignalP"/>
    </source>
</evidence>
<dbReference type="PROSITE" id="PS00137">
    <property type="entry name" value="SUBTILASE_HIS"/>
    <property type="match status" value="1"/>
</dbReference>
<keyword evidence="4 5" id="KW-0720">Serine protease</keyword>
<feature type="domain" description="Peptidase S8/S53" evidence="8">
    <location>
        <begin position="133"/>
        <end position="361"/>
    </location>
</feature>
<comment type="caution">
    <text evidence="10">The sequence shown here is derived from an EMBL/GenBank/DDBJ whole genome shotgun (WGS) entry which is preliminary data.</text>
</comment>
<keyword evidence="3 5" id="KW-0378">Hydrolase</keyword>
<evidence type="ECO:0000313" key="11">
    <source>
        <dbReference type="Proteomes" id="UP000195602"/>
    </source>
</evidence>
<evidence type="ECO:0000256" key="1">
    <source>
        <dbReference type="ARBA" id="ARBA00011073"/>
    </source>
</evidence>
<dbReference type="PRINTS" id="PR00723">
    <property type="entry name" value="SUBTILISIN"/>
</dbReference>
<accession>A0AA91Q480</accession>
<feature type="active site" description="Charge relay system" evidence="5">
    <location>
        <position position="140"/>
    </location>
</feature>
<dbReference type="Pfam" id="PF05922">
    <property type="entry name" value="Inhibitor_I9"/>
    <property type="match status" value="1"/>
</dbReference>
<evidence type="ECO:0000256" key="3">
    <source>
        <dbReference type="ARBA" id="ARBA00022801"/>
    </source>
</evidence>
<dbReference type="GO" id="GO:0006508">
    <property type="term" value="P:proteolysis"/>
    <property type="evidence" value="ECO:0007669"/>
    <property type="project" value="UniProtKB-KW"/>
</dbReference>
<feature type="signal peptide" evidence="7">
    <location>
        <begin position="1"/>
        <end position="18"/>
    </location>
</feature>
<protein>
    <submittedName>
        <fullName evidence="10">Subtilase-type proteinase</fullName>
    </submittedName>
</protein>
<dbReference type="InterPro" id="IPR015500">
    <property type="entry name" value="Peptidase_S8_subtilisin-rel"/>
</dbReference>
<dbReference type="Pfam" id="PF00082">
    <property type="entry name" value="Peptidase_S8"/>
    <property type="match status" value="1"/>
</dbReference>
<evidence type="ECO:0000313" key="10">
    <source>
        <dbReference type="EMBL" id="OVF11050.1"/>
    </source>
</evidence>
<keyword evidence="7" id="KW-0732">Signal</keyword>
<feature type="active site" description="Charge relay system" evidence="5">
    <location>
        <position position="171"/>
    </location>
</feature>
<dbReference type="InterPro" id="IPR036852">
    <property type="entry name" value="Peptidase_S8/S53_dom_sf"/>
</dbReference>
<dbReference type="SUPFAM" id="SSF52743">
    <property type="entry name" value="Subtilisin-like"/>
    <property type="match status" value="1"/>
</dbReference>
<dbReference type="InterPro" id="IPR023827">
    <property type="entry name" value="Peptidase_S8_Asp-AS"/>
</dbReference>
<sequence>MRVQIFFGWIILICSVNAVSQDYLVALKTSETLESFLNYDKRYPVARRLKNFIKKSFNIGTFNGFSGTFSQQDLERLHRCPMVDEITPDINVTAFDLSEQANSPRHLSRLSLFDYGNEDRNSYFYDEGATGMNVNVYIVDSGIEVDHPEFESRAFAGKDFTGEGSGDTNGHGTHVAGIIGSKTYGVAKDVNLIEVKCLDEMGHGSLSSILGAIEFSVNHSRHSRKPGVVNLSLGAMRNSVLNKVIESASNAGLVIVAAAGNSNVDACATSPASARSAITVGAIDDSTNTIAEFSNWGPCVDVFAPGMVVSSVNIYRKRDPQALSGTSMSAPIVSGLVANLLSAGASPASVKSLILSTAHQGRITQASLQRKNQTPNLVVYNGLDPEEIETDSDTDE</sequence>
<dbReference type="PROSITE" id="PS00138">
    <property type="entry name" value="SUBTILASE_SER"/>
    <property type="match status" value="1"/>
</dbReference>
<organism evidence="10 11">
    <name type="scientific">Clavispora lusitaniae</name>
    <name type="common">Candida lusitaniae</name>
    <dbReference type="NCBI Taxonomy" id="36911"/>
    <lineage>
        <taxon>Eukaryota</taxon>
        <taxon>Fungi</taxon>
        <taxon>Dikarya</taxon>
        <taxon>Ascomycota</taxon>
        <taxon>Saccharomycotina</taxon>
        <taxon>Pichiomycetes</taxon>
        <taxon>Metschnikowiaceae</taxon>
        <taxon>Clavispora</taxon>
    </lineage>
</organism>
<dbReference type="InterPro" id="IPR010259">
    <property type="entry name" value="S8pro/Inhibitor_I9"/>
</dbReference>
<dbReference type="InterPro" id="IPR034193">
    <property type="entry name" value="PCSK9_ProteinaseK-like"/>
</dbReference>
<dbReference type="SUPFAM" id="SSF54897">
    <property type="entry name" value="Protease propeptides/inhibitors"/>
    <property type="match status" value="1"/>
</dbReference>
<evidence type="ECO:0000259" key="8">
    <source>
        <dbReference type="Pfam" id="PF00082"/>
    </source>
</evidence>
<dbReference type="Gene3D" id="3.40.50.200">
    <property type="entry name" value="Peptidase S8/S53 domain"/>
    <property type="match status" value="1"/>
</dbReference>
<name>A0AA91Q480_CLALS</name>
<evidence type="ECO:0000256" key="4">
    <source>
        <dbReference type="ARBA" id="ARBA00022825"/>
    </source>
</evidence>
<dbReference type="PANTHER" id="PTHR43806:SF13">
    <property type="entry name" value="SUBTILASE-TYPE PROTEINASE RRT12"/>
    <property type="match status" value="1"/>
</dbReference>
<dbReference type="InterPro" id="IPR050131">
    <property type="entry name" value="Peptidase_S8_subtilisin-like"/>
</dbReference>
<feature type="chain" id="PRO_5041739162" evidence="7">
    <location>
        <begin position="19"/>
        <end position="396"/>
    </location>
</feature>
<dbReference type="KEGG" id="clus:A9F13_01g05016"/>
<dbReference type="InterPro" id="IPR023828">
    <property type="entry name" value="Peptidase_S8_Ser-AS"/>
</dbReference>
<evidence type="ECO:0000256" key="6">
    <source>
        <dbReference type="RuleBase" id="RU003355"/>
    </source>
</evidence>
<feature type="domain" description="Inhibitor I9" evidence="9">
    <location>
        <begin position="30"/>
        <end position="93"/>
    </location>
</feature>
<keyword evidence="2 5" id="KW-0645">Protease</keyword>
<evidence type="ECO:0000256" key="5">
    <source>
        <dbReference type="PROSITE-ProRule" id="PRU01240"/>
    </source>
</evidence>
<evidence type="ECO:0000259" key="9">
    <source>
        <dbReference type="Pfam" id="PF05922"/>
    </source>
</evidence>
<dbReference type="GO" id="GO:0004252">
    <property type="term" value="F:serine-type endopeptidase activity"/>
    <property type="evidence" value="ECO:0007669"/>
    <property type="project" value="UniProtKB-UniRule"/>
</dbReference>
<dbReference type="InterPro" id="IPR000209">
    <property type="entry name" value="Peptidase_S8/S53_dom"/>
</dbReference>
<dbReference type="EMBL" id="LYUB02000001">
    <property type="protein sequence ID" value="OVF11050.1"/>
    <property type="molecule type" value="Genomic_DNA"/>
</dbReference>
<reference evidence="10 11" key="1">
    <citation type="submission" date="2017-04" db="EMBL/GenBank/DDBJ databases">
        <title>Draft genome of the yeast Clavispora lusitaniae type strain CBS 6936.</title>
        <authorList>
            <person name="Durrens P."/>
            <person name="Klopp C."/>
            <person name="Biteau N."/>
            <person name="Fitton-Ouhabi V."/>
            <person name="Dementhon K."/>
            <person name="Accoceberry I."/>
            <person name="Sherman D.J."/>
            <person name="Noel T."/>
        </authorList>
    </citation>
    <scope>NUCLEOTIDE SEQUENCE [LARGE SCALE GENOMIC DNA]</scope>
    <source>
        <strain evidence="10 11">CBS 6936</strain>
    </source>
</reference>
<dbReference type="InterPro" id="IPR022398">
    <property type="entry name" value="Peptidase_S8_His-AS"/>
</dbReference>
<feature type="active site" description="Charge relay system" evidence="5">
    <location>
        <position position="327"/>
    </location>
</feature>
<comment type="similarity">
    <text evidence="1 5 6">Belongs to the peptidase S8 family.</text>
</comment>
<dbReference type="CDD" id="cd04077">
    <property type="entry name" value="Peptidases_S8_PCSK9_ProteinaseK_like"/>
    <property type="match status" value="1"/>
</dbReference>
<evidence type="ECO:0000256" key="2">
    <source>
        <dbReference type="ARBA" id="ARBA00022670"/>
    </source>
</evidence>
<proteinExistence type="inferred from homology"/>
<dbReference type="AlphaFoldDB" id="A0AA91Q480"/>
<dbReference type="FunFam" id="3.40.50.200:FF:000007">
    <property type="entry name" value="Subtilisin-like serine protease"/>
    <property type="match status" value="1"/>
</dbReference>
<dbReference type="PANTHER" id="PTHR43806">
    <property type="entry name" value="PEPTIDASE S8"/>
    <property type="match status" value="1"/>
</dbReference>
<gene>
    <name evidence="10" type="ORF">A9F13_01g05016</name>
</gene>